<gene>
    <name evidence="1" type="ORF">SLEP1_g34350</name>
</gene>
<dbReference type="EMBL" id="BPVZ01000066">
    <property type="protein sequence ID" value="GKV24781.1"/>
    <property type="molecule type" value="Genomic_DNA"/>
</dbReference>
<evidence type="ECO:0000313" key="1">
    <source>
        <dbReference type="EMBL" id="GKV24781.1"/>
    </source>
</evidence>
<organism evidence="1 2">
    <name type="scientific">Rubroshorea leprosula</name>
    <dbReference type="NCBI Taxonomy" id="152421"/>
    <lineage>
        <taxon>Eukaryota</taxon>
        <taxon>Viridiplantae</taxon>
        <taxon>Streptophyta</taxon>
        <taxon>Embryophyta</taxon>
        <taxon>Tracheophyta</taxon>
        <taxon>Spermatophyta</taxon>
        <taxon>Magnoliopsida</taxon>
        <taxon>eudicotyledons</taxon>
        <taxon>Gunneridae</taxon>
        <taxon>Pentapetalae</taxon>
        <taxon>rosids</taxon>
        <taxon>malvids</taxon>
        <taxon>Malvales</taxon>
        <taxon>Dipterocarpaceae</taxon>
        <taxon>Rubroshorea</taxon>
    </lineage>
</organism>
<evidence type="ECO:0000313" key="2">
    <source>
        <dbReference type="Proteomes" id="UP001054252"/>
    </source>
</evidence>
<comment type="caution">
    <text evidence="1">The sequence shown here is derived from an EMBL/GenBank/DDBJ whole genome shotgun (WGS) entry which is preliminary data.</text>
</comment>
<dbReference type="Proteomes" id="UP001054252">
    <property type="component" value="Unassembled WGS sequence"/>
</dbReference>
<keyword evidence="2" id="KW-1185">Reference proteome</keyword>
<sequence length="54" mass="6209">MGFLSFSHIYPLSSLDSYLLCLELPFFESILNSSSMTLDDDFQSLKISSKLKWI</sequence>
<name>A0AAV5KJT4_9ROSI</name>
<protein>
    <submittedName>
        <fullName evidence="1">Uncharacterized protein</fullName>
    </submittedName>
</protein>
<accession>A0AAV5KJT4</accession>
<dbReference type="AlphaFoldDB" id="A0AAV5KJT4"/>
<reference evidence="1 2" key="1">
    <citation type="journal article" date="2021" name="Commun. Biol.">
        <title>The genome of Shorea leprosula (Dipterocarpaceae) highlights the ecological relevance of drought in aseasonal tropical rainforests.</title>
        <authorList>
            <person name="Ng K.K.S."/>
            <person name="Kobayashi M.J."/>
            <person name="Fawcett J.A."/>
            <person name="Hatakeyama M."/>
            <person name="Paape T."/>
            <person name="Ng C.H."/>
            <person name="Ang C.C."/>
            <person name="Tnah L.H."/>
            <person name="Lee C.T."/>
            <person name="Nishiyama T."/>
            <person name="Sese J."/>
            <person name="O'Brien M.J."/>
            <person name="Copetti D."/>
            <person name="Mohd Noor M.I."/>
            <person name="Ong R.C."/>
            <person name="Putra M."/>
            <person name="Sireger I.Z."/>
            <person name="Indrioko S."/>
            <person name="Kosugi Y."/>
            <person name="Izuno A."/>
            <person name="Isagi Y."/>
            <person name="Lee S.L."/>
            <person name="Shimizu K.K."/>
        </authorList>
    </citation>
    <scope>NUCLEOTIDE SEQUENCE [LARGE SCALE GENOMIC DNA]</scope>
    <source>
        <strain evidence="1">214</strain>
    </source>
</reference>
<proteinExistence type="predicted"/>